<evidence type="ECO:0000256" key="2">
    <source>
        <dbReference type="ARBA" id="ARBA00012438"/>
    </source>
</evidence>
<evidence type="ECO:0000256" key="10">
    <source>
        <dbReference type="ARBA" id="ARBA00037696"/>
    </source>
</evidence>
<dbReference type="InterPro" id="IPR004358">
    <property type="entry name" value="Sig_transdc_His_kin-like_C"/>
</dbReference>
<feature type="domain" description="PAS" evidence="15">
    <location>
        <begin position="11"/>
        <end position="47"/>
    </location>
</feature>
<dbReference type="InterPro" id="IPR003661">
    <property type="entry name" value="HisK_dim/P_dom"/>
</dbReference>
<gene>
    <name evidence="16" type="ORF">ADH67_05530</name>
</gene>
<dbReference type="CDD" id="cd00082">
    <property type="entry name" value="HisKA"/>
    <property type="match status" value="1"/>
</dbReference>
<keyword evidence="3" id="KW-0597">Phosphoprotein</keyword>
<dbReference type="RefSeq" id="WP_066592878.1">
    <property type="nucleotide sequence ID" value="NZ_CAJTBZ010000031.1"/>
</dbReference>
<keyword evidence="4" id="KW-0808">Transferase</keyword>
<dbReference type="Pfam" id="PF00512">
    <property type="entry name" value="HisKA"/>
    <property type="match status" value="1"/>
</dbReference>
<comment type="catalytic activity">
    <reaction evidence="1">
        <text>ATP + protein L-histidine = ADP + protein N-phospho-L-histidine.</text>
        <dbReference type="EC" id="2.7.13.3"/>
    </reaction>
</comment>
<dbReference type="Gene3D" id="3.30.450.20">
    <property type="entry name" value="PAS domain"/>
    <property type="match status" value="1"/>
</dbReference>
<evidence type="ECO:0000259" key="14">
    <source>
        <dbReference type="PROSITE" id="PS50109"/>
    </source>
</evidence>
<comment type="caution">
    <text evidence="16">The sequence shown here is derived from an EMBL/GenBank/DDBJ whole genome shotgun (WGS) entry which is preliminary data.</text>
</comment>
<keyword evidence="6" id="KW-0418">Kinase</keyword>
<evidence type="ECO:0000256" key="5">
    <source>
        <dbReference type="ARBA" id="ARBA00022741"/>
    </source>
</evidence>
<evidence type="ECO:0000256" key="9">
    <source>
        <dbReference type="ARBA" id="ARBA00023231"/>
    </source>
</evidence>
<dbReference type="GO" id="GO:0000155">
    <property type="term" value="F:phosphorelay sensor kinase activity"/>
    <property type="evidence" value="ECO:0007669"/>
    <property type="project" value="InterPro"/>
</dbReference>
<dbReference type="PROSITE" id="PS50109">
    <property type="entry name" value="HIS_KIN"/>
    <property type="match status" value="1"/>
</dbReference>
<dbReference type="Gene3D" id="3.30.565.10">
    <property type="entry name" value="Histidine kinase-like ATPase, C-terminal domain"/>
    <property type="match status" value="1"/>
</dbReference>
<dbReference type="InterPro" id="IPR035965">
    <property type="entry name" value="PAS-like_dom_sf"/>
</dbReference>
<protein>
    <recommendedName>
        <fullName evidence="11">Sensory histidine kinase/phosphatase NtrB</fullName>
        <ecNumber evidence="2">2.7.13.3</ecNumber>
    </recommendedName>
    <alternativeName>
        <fullName evidence="12">Nitrogen regulation protein NR(II)</fullName>
    </alternativeName>
    <alternativeName>
        <fullName evidence="13">Nitrogen regulator II</fullName>
    </alternativeName>
</protein>
<evidence type="ECO:0000313" key="17">
    <source>
        <dbReference type="Proteomes" id="UP000214610"/>
    </source>
</evidence>
<evidence type="ECO:0000256" key="8">
    <source>
        <dbReference type="ARBA" id="ARBA00023012"/>
    </source>
</evidence>
<keyword evidence="8" id="KW-0902">Two-component regulatory system</keyword>
<evidence type="ECO:0000256" key="12">
    <source>
        <dbReference type="ARBA" id="ARBA00042313"/>
    </source>
</evidence>
<evidence type="ECO:0000256" key="11">
    <source>
        <dbReference type="ARBA" id="ARBA00039567"/>
    </source>
</evidence>
<organism evidence="16 17">
    <name type="scientific">Turicimonas muris</name>
    <dbReference type="NCBI Taxonomy" id="1796652"/>
    <lineage>
        <taxon>Bacteria</taxon>
        <taxon>Pseudomonadati</taxon>
        <taxon>Pseudomonadota</taxon>
        <taxon>Betaproteobacteria</taxon>
        <taxon>Burkholderiales</taxon>
        <taxon>Sutterellaceae</taxon>
        <taxon>Turicimonas</taxon>
    </lineage>
</organism>
<dbReference type="EMBL" id="NHMP01000003">
    <property type="protein sequence ID" value="OXE49595.1"/>
    <property type="molecule type" value="Genomic_DNA"/>
</dbReference>
<comment type="function">
    <text evidence="10">Member of the two-component regulatory system NtrB/NtrC, which controls expression of the nitrogen-regulated (ntr) genes in response to nitrogen limitation. Under conditions of nitrogen limitation, NtrB autophosphorylates and transfers the phosphoryl group to NtrC. In the presence of nitrogen, acts as a phosphatase that dephosphorylates and inactivates NtrC.</text>
</comment>
<dbReference type="PRINTS" id="PR00344">
    <property type="entry name" value="BCTRLSENSOR"/>
</dbReference>
<dbReference type="GO" id="GO:0005524">
    <property type="term" value="F:ATP binding"/>
    <property type="evidence" value="ECO:0007669"/>
    <property type="project" value="UniProtKB-KW"/>
</dbReference>
<dbReference type="PANTHER" id="PTHR43065">
    <property type="entry name" value="SENSOR HISTIDINE KINASE"/>
    <property type="match status" value="1"/>
</dbReference>
<dbReference type="Gene3D" id="1.10.287.130">
    <property type="match status" value="1"/>
</dbReference>
<feature type="domain" description="Histidine kinase" evidence="14">
    <location>
        <begin position="137"/>
        <end position="355"/>
    </location>
</feature>
<evidence type="ECO:0000256" key="6">
    <source>
        <dbReference type="ARBA" id="ARBA00022777"/>
    </source>
</evidence>
<dbReference type="SMART" id="SM00388">
    <property type="entry name" value="HisKA"/>
    <property type="match status" value="1"/>
</dbReference>
<dbReference type="InterPro" id="IPR003594">
    <property type="entry name" value="HATPase_dom"/>
</dbReference>
<evidence type="ECO:0000259" key="15">
    <source>
        <dbReference type="PROSITE" id="PS50112"/>
    </source>
</evidence>
<evidence type="ECO:0000256" key="3">
    <source>
        <dbReference type="ARBA" id="ARBA00022553"/>
    </source>
</evidence>
<dbReference type="SUPFAM" id="SSF47384">
    <property type="entry name" value="Homodimeric domain of signal transducing histidine kinase"/>
    <property type="match status" value="1"/>
</dbReference>
<dbReference type="GeneID" id="78361490"/>
<evidence type="ECO:0000313" key="16">
    <source>
        <dbReference type="EMBL" id="OXE49595.1"/>
    </source>
</evidence>
<evidence type="ECO:0000256" key="1">
    <source>
        <dbReference type="ARBA" id="ARBA00000085"/>
    </source>
</evidence>
<dbReference type="PANTHER" id="PTHR43065:SF16">
    <property type="entry name" value="SENSORY HISTIDINE KINASE_PHOSPHATASE NTRB"/>
    <property type="match status" value="1"/>
</dbReference>
<dbReference type="EC" id="2.7.13.3" evidence="2"/>
<accession>A0A227KNC8</accession>
<sequence>MKLDTDKIGGLNLLSTSVLIVDVNGMIEYVNAACESLLGRSNKILFGFPVSSFLPKAREWIGSYKKNPSSLFSVHAELTELILRPGALVQVYASVHPLPEEDQLLIIELQPAKNSLLLNHNKHMNDLSENTRRLLRNLAHEIKNPLGGIRGATQLLEFDLKDEEQKEYTRVVISEADRLQGLVDKLLAPYRQPYKPSKTNIHEILEKVRLLIESEFSSGLTIVRDYDISVPEIDGDRGQLTQIFLNLLRNAVEALEEQIRENTAQLTISTRVVHHVMIGALRHKTALNIHIVDNGPGIPPELQESIFFPLVTGKAGGTGLGLSLVHSFVEQHGGSIEVYSRKGKTDFSLLFPLEL</sequence>
<dbReference type="InterPro" id="IPR036890">
    <property type="entry name" value="HATPase_C_sf"/>
</dbReference>
<evidence type="ECO:0000256" key="4">
    <source>
        <dbReference type="ARBA" id="ARBA00022679"/>
    </source>
</evidence>
<dbReference type="SUPFAM" id="SSF55874">
    <property type="entry name" value="ATPase domain of HSP90 chaperone/DNA topoisomerase II/histidine kinase"/>
    <property type="match status" value="1"/>
</dbReference>
<dbReference type="Proteomes" id="UP000214610">
    <property type="component" value="Unassembled WGS sequence"/>
</dbReference>
<keyword evidence="5" id="KW-0547">Nucleotide-binding</keyword>
<evidence type="ECO:0000256" key="13">
    <source>
        <dbReference type="ARBA" id="ARBA00043094"/>
    </source>
</evidence>
<reference evidence="17" key="1">
    <citation type="submission" date="2017-05" db="EMBL/GenBank/DDBJ databases">
        <title>Improved OligoMM genomes.</title>
        <authorList>
            <person name="Garzetti D."/>
        </authorList>
    </citation>
    <scope>NUCLEOTIDE SEQUENCE [LARGE SCALE GENOMIC DNA]</scope>
    <source>
        <strain evidence="17">YL45</strain>
    </source>
</reference>
<proteinExistence type="predicted"/>
<dbReference type="AlphaFoldDB" id="A0A227KNC8"/>
<dbReference type="InterPro" id="IPR000014">
    <property type="entry name" value="PAS"/>
</dbReference>
<dbReference type="NCBIfam" id="NF008293">
    <property type="entry name" value="PRK11073.1"/>
    <property type="match status" value="1"/>
</dbReference>
<keyword evidence="7" id="KW-0067">ATP-binding</keyword>
<evidence type="ECO:0000256" key="7">
    <source>
        <dbReference type="ARBA" id="ARBA00022840"/>
    </source>
</evidence>
<dbReference type="SMART" id="SM00387">
    <property type="entry name" value="HATPase_c"/>
    <property type="match status" value="1"/>
</dbReference>
<dbReference type="InterPro" id="IPR036097">
    <property type="entry name" value="HisK_dim/P_sf"/>
</dbReference>
<keyword evidence="17" id="KW-1185">Reference proteome</keyword>
<keyword evidence="9" id="KW-0535">Nitrogen fixation</keyword>
<name>A0A227KNC8_9BURK</name>
<dbReference type="Pfam" id="PF02518">
    <property type="entry name" value="HATPase_c"/>
    <property type="match status" value="1"/>
</dbReference>
<dbReference type="SUPFAM" id="SSF55785">
    <property type="entry name" value="PYP-like sensor domain (PAS domain)"/>
    <property type="match status" value="1"/>
</dbReference>
<dbReference type="CDD" id="cd00130">
    <property type="entry name" value="PAS"/>
    <property type="match status" value="1"/>
</dbReference>
<dbReference type="InterPro" id="IPR005467">
    <property type="entry name" value="His_kinase_dom"/>
</dbReference>
<dbReference type="PROSITE" id="PS50112">
    <property type="entry name" value="PAS"/>
    <property type="match status" value="1"/>
</dbReference>